<evidence type="ECO:0000256" key="6">
    <source>
        <dbReference type="ARBA" id="ARBA00023136"/>
    </source>
</evidence>
<dbReference type="PANTHER" id="PTHR43634">
    <property type="entry name" value="OW CONDUCTANCE MECHANOSENSITIVE CHANNEL"/>
    <property type="match status" value="1"/>
</dbReference>
<sequence length="438" mass="46876">MRFINPMRSLIRFFQLAAAFAVFTAAPAGLVAQNDAAAPGTPAAASSSGTDAPTATESIVEHLNAADHASDKLTDSFLLKLGIDPDSSTGRYLAAAVIVLLAFLLRRVVIRAFFALLNRLLGKLESGLYTRLSHALEKTLSLVVLIIGFVIALKVLHLSPALNKGINYAYAFAIMLALFWLALRVTGALADHLHALAKKNDLGVTAFMPWIKSALMGIVFVFGALVIAQGMGANVSAFLAGLGIGGLALALAAQDTVANVFGAVVVAVDQPFRIGETVQIGAFTGTVEHVGIRSTRLRTPQKTLVTIPNKTMASESIVNLSRITQRRVEITIGLTYDTTADQLDEIVEEIRRITKAEDAVDPDSIVVQFTNFGASSLDIWLLFMTKTADFVPHLEARQRISLAIMRAVEQRGLSFAFPTHTLELGASASRALGKKPKD</sequence>
<dbReference type="InterPro" id="IPR011014">
    <property type="entry name" value="MscS_channel_TM-2"/>
</dbReference>
<feature type="transmembrane region" description="Helical" evidence="7">
    <location>
        <begin position="233"/>
        <end position="253"/>
    </location>
</feature>
<dbReference type="Gene3D" id="3.30.70.100">
    <property type="match status" value="1"/>
</dbReference>
<evidence type="ECO:0000313" key="12">
    <source>
        <dbReference type="Proteomes" id="UP000078486"/>
    </source>
</evidence>
<dbReference type="Gene3D" id="1.10.287.1260">
    <property type="match status" value="1"/>
</dbReference>
<dbReference type="GO" id="GO:0005886">
    <property type="term" value="C:plasma membrane"/>
    <property type="evidence" value="ECO:0007669"/>
    <property type="project" value="UniProtKB-SubCell"/>
</dbReference>
<dbReference type="InterPro" id="IPR049278">
    <property type="entry name" value="MS_channel_C"/>
</dbReference>
<dbReference type="InterPro" id="IPR010920">
    <property type="entry name" value="LSM_dom_sf"/>
</dbReference>
<dbReference type="InterPro" id="IPR011066">
    <property type="entry name" value="MscS_channel_C_sf"/>
</dbReference>
<keyword evidence="5 7" id="KW-1133">Transmembrane helix</keyword>
<evidence type="ECO:0000256" key="5">
    <source>
        <dbReference type="ARBA" id="ARBA00022989"/>
    </source>
</evidence>
<keyword evidence="8" id="KW-0732">Signal</keyword>
<dbReference type="Pfam" id="PF00924">
    <property type="entry name" value="MS_channel_2nd"/>
    <property type="match status" value="1"/>
</dbReference>
<dbReference type="InterPro" id="IPR006685">
    <property type="entry name" value="MscS_channel_2nd"/>
</dbReference>
<dbReference type="InterPro" id="IPR023408">
    <property type="entry name" value="MscS_beta-dom_sf"/>
</dbReference>
<evidence type="ECO:0000313" key="11">
    <source>
        <dbReference type="EMBL" id="OAM87892.1"/>
    </source>
</evidence>
<keyword evidence="4 7" id="KW-0812">Transmembrane</keyword>
<dbReference type="STRING" id="1184151.AW736_20090"/>
<dbReference type="InterPro" id="IPR006686">
    <property type="entry name" value="MscS_channel_CS"/>
</dbReference>
<evidence type="ECO:0008006" key="13">
    <source>
        <dbReference type="Google" id="ProtNLM"/>
    </source>
</evidence>
<dbReference type="Proteomes" id="UP000078486">
    <property type="component" value="Unassembled WGS sequence"/>
</dbReference>
<feature type="signal peptide" evidence="8">
    <location>
        <begin position="1"/>
        <end position="28"/>
    </location>
</feature>
<name>A0A178ID02_9BACT</name>
<comment type="subcellular location">
    <subcellularLocation>
        <location evidence="1">Cell membrane</location>
        <topology evidence="1">Multi-pass membrane protein</topology>
    </subcellularLocation>
</comment>
<accession>A0A178ID02</accession>
<keyword evidence="12" id="KW-1185">Reference proteome</keyword>
<gene>
    <name evidence="11" type="ORF">AW736_20090</name>
</gene>
<dbReference type="GO" id="GO:0008381">
    <property type="term" value="F:mechanosensitive monoatomic ion channel activity"/>
    <property type="evidence" value="ECO:0007669"/>
    <property type="project" value="UniProtKB-ARBA"/>
</dbReference>
<proteinExistence type="inferred from homology"/>
<feature type="chain" id="PRO_5008088611" description="Mechanosensitive ion channel protein MscS" evidence="8">
    <location>
        <begin position="29"/>
        <end position="438"/>
    </location>
</feature>
<keyword evidence="3" id="KW-1003">Cell membrane</keyword>
<dbReference type="SUPFAM" id="SSF82689">
    <property type="entry name" value="Mechanosensitive channel protein MscS (YggB), C-terminal domain"/>
    <property type="match status" value="1"/>
</dbReference>
<evidence type="ECO:0000256" key="2">
    <source>
        <dbReference type="ARBA" id="ARBA00008017"/>
    </source>
</evidence>
<evidence type="ECO:0000256" key="1">
    <source>
        <dbReference type="ARBA" id="ARBA00004651"/>
    </source>
</evidence>
<dbReference type="PANTHER" id="PTHR43634:SF2">
    <property type="entry name" value="LOW CONDUCTANCE MECHANOSENSITIVE CHANNEL YNAI"/>
    <property type="match status" value="1"/>
</dbReference>
<dbReference type="SUPFAM" id="SSF50182">
    <property type="entry name" value="Sm-like ribonucleoproteins"/>
    <property type="match status" value="1"/>
</dbReference>
<keyword evidence="6 7" id="KW-0472">Membrane</keyword>
<evidence type="ECO:0000256" key="3">
    <source>
        <dbReference type="ARBA" id="ARBA00022475"/>
    </source>
</evidence>
<evidence type="ECO:0000256" key="7">
    <source>
        <dbReference type="SAM" id="Phobius"/>
    </source>
</evidence>
<reference evidence="11 12" key="1">
    <citation type="submission" date="2016-01" db="EMBL/GenBank/DDBJ databases">
        <title>High potential of lignocellulose degradation of a new Verrucomicrobia species.</title>
        <authorList>
            <person name="Wang Y."/>
            <person name="Shi Y."/>
            <person name="Qiu Z."/>
            <person name="Liu S."/>
            <person name="Yang H."/>
        </authorList>
    </citation>
    <scope>NUCLEOTIDE SEQUENCE [LARGE SCALE GENOMIC DNA]</scope>
    <source>
        <strain evidence="11 12">TSB47</strain>
    </source>
</reference>
<feature type="transmembrane region" description="Helical" evidence="7">
    <location>
        <begin position="168"/>
        <end position="190"/>
    </location>
</feature>
<dbReference type="Gene3D" id="2.30.30.60">
    <property type="match status" value="1"/>
</dbReference>
<dbReference type="Pfam" id="PF21082">
    <property type="entry name" value="MS_channel_3rd"/>
    <property type="match status" value="1"/>
</dbReference>
<feature type="transmembrane region" description="Helical" evidence="7">
    <location>
        <begin position="202"/>
        <end position="227"/>
    </location>
</feature>
<feature type="transmembrane region" description="Helical" evidence="7">
    <location>
        <begin position="139"/>
        <end position="156"/>
    </location>
</feature>
<feature type="transmembrane region" description="Helical" evidence="7">
    <location>
        <begin position="92"/>
        <end position="118"/>
    </location>
</feature>
<dbReference type="EMBL" id="LRRQ01000154">
    <property type="protein sequence ID" value="OAM87892.1"/>
    <property type="molecule type" value="Genomic_DNA"/>
</dbReference>
<dbReference type="SUPFAM" id="SSF82861">
    <property type="entry name" value="Mechanosensitive channel protein MscS (YggB), transmembrane region"/>
    <property type="match status" value="1"/>
</dbReference>
<feature type="domain" description="Mechanosensitive ion channel MscS" evidence="9">
    <location>
        <begin position="255"/>
        <end position="322"/>
    </location>
</feature>
<dbReference type="InterPro" id="IPR045042">
    <property type="entry name" value="YnaI-like"/>
</dbReference>
<dbReference type="AlphaFoldDB" id="A0A178ID02"/>
<protein>
    <recommendedName>
        <fullName evidence="13">Mechanosensitive ion channel protein MscS</fullName>
    </recommendedName>
</protein>
<comment type="similarity">
    <text evidence="2">Belongs to the MscS (TC 1.A.23) family.</text>
</comment>
<feature type="domain" description="Mechanosensitive ion channel MscS C-terminal" evidence="10">
    <location>
        <begin position="328"/>
        <end position="415"/>
    </location>
</feature>
<comment type="caution">
    <text evidence="11">The sequence shown here is derived from an EMBL/GenBank/DDBJ whole genome shotgun (WGS) entry which is preliminary data.</text>
</comment>
<dbReference type="OrthoDB" id="9809206at2"/>
<evidence type="ECO:0000256" key="4">
    <source>
        <dbReference type="ARBA" id="ARBA00022692"/>
    </source>
</evidence>
<evidence type="ECO:0000259" key="9">
    <source>
        <dbReference type="Pfam" id="PF00924"/>
    </source>
</evidence>
<evidence type="ECO:0000259" key="10">
    <source>
        <dbReference type="Pfam" id="PF21082"/>
    </source>
</evidence>
<organism evidence="11 12">
    <name type="scientific">Termitidicoccus mucosus</name>
    <dbReference type="NCBI Taxonomy" id="1184151"/>
    <lineage>
        <taxon>Bacteria</taxon>
        <taxon>Pseudomonadati</taxon>
        <taxon>Verrucomicrobiota</taxon>
        <taxon>Opitutia</taxon>
        <taxon>Opitutales</taxon>
        <taxon>Opitutaceae</taxon>
        <taxon>Termitidicoccus</taxon>
    </lineage>
</organism>
<evidence type="ECO:0000256" key="8">
    <source>
        <dbReference type="SAM" id="SignalP"/>
    </source>
</evidence>
<dbReference type="PROSITE" id="PS01246">
    <property type="entry name" value="UPF0003"/>
    <property type="match status" value="1"/>
</dbReference>